<keyword evidence="2" id="KW-1185">Reference proteome</keyword>
<dbReference type="RefSeq" id="WP_072984465.1">
    <property type="nucleotide sequence ID" value="NZ_FQZB01000003.1"/>
</dbReference>
<dbReference type="STRING" id="1121302.SAMN02745163_00247"/>
<gene>
    <name evidence="1" type="ORF">SAMN02745163_00247</name>
</gene>
<dbReference type="InterPro" id="IPR035924">
    <property type="entry name" value="FlaG-like_sf"/>
</dbReference>
<dbReference type="Pfam" id="PF03646">
    <property type="entry name" value="FlaG"/>
    <property type="match status" value="1"/>
</dbReference>
<accession>A0A1M6B3T4</accession>
<evidence type="ECO:0000313" key="1">
    <source>
        <dbReference type="EMBL" id="SHI43327.1"/>
    </source>
</evidence>
<dbReference type="Proteomes" id="UP000184310">
    <property type="component" value="Unassembled WGS sequence"/>
</dbReference>
<protein>
    <submittedName>
        <fullName evidence="1">Flagellar protein FlaG</fullName>
    </submittedName>
</protein>
<sequence length="120" mass="13737">MDVKSVSQGNKADLDNYIRIQEVQKVDDTEKVREETATINNKKDDYSEKQIKKSLEKLNKLLEDDNTHAEYSVHEKFGDIMIKIIDDNTKKVIMEVPPKKILDLVAKLCEAAGVIFDKKA</sequence>
<dbReference type="AlphaFoldDB" id="A0A1M6B3T4"/>
<dbReference type="EMBL" id="FQZB01000003">
    <property type="protein sequence ID" value="SHI43327.1"/>
    <property type="molecule type" value="Genomic_DNA"/>
</dbReference>
<reference evidence="1 2" key="1">
    <citation type="submission" date="2016-11" db="EMBL/GenBank/DDBJ databases">
        <authorList>
            <person name="Jaros S."/>
            <person name="Januszkiewicz K."/>
            <person name="Wedrychowicz H."/>
        </authorList>
    </citation>
    <scope>NUCLEOTIDE SEQUENCE [LARGE SCALE GENOMIC DNA]</scope>
    <source>
        <strain evidence="1 2">DSM 21758</strain>
    </source>
</reference>
<dbReference type="SUPFAM" id="SSF160214">
    <property type="entry name" value="FlaG-like"/>
    <property type="match status" value="1"/>
</dbReference>
<keyword evidence="1" id="KW-0282">Flagellum</keyword>
<keyword evidence="1" id="KW-0966">Cell projection</keyword>
<proteinExistence type="predicted"/>
<evidence type="ECO:0000313" key="2">
    <source>
        <dbReference type="Proteomes" id="UP000184310"/>
    </source>
</evidence>
<organism evidence="1 2">
    <name type="scientific">Clostridium cavendishii DSM 21758</name>
    <dbReference type="NCBI Taxonomy" id="1121302"/>
    <lineage>
        <taxon>Bacteria</taxon>
        <taxon>Bacillati</taxon>
        <taxon>Bacillota</taxon>
        <taxon>Clostridia</taxon>
        <taxon>Eubacteriales</taxon>
        <taxon>Clostridiaceae</taxon>
        <taxon>Clostridium</taxon>
    </lineage>
</organism>
<keyword evidence="1" id="KW-0969">Cilium</keyword>
<dbReference type="PANTHER" id="PTHR37166:SF1">
    <property type="entry name" value="PROTEIN FLAG"/>
    <property type="match status" value="1"/>
</dbReference>
<dbReference type="OrthoDB" id="9799867at2"/>
<name>A0A1M6B3T4_9CLOT</name>
<dbReference type="PANTHER" id="PTHR37166">
    <property type="entry name" value="PROTEIN FLAG"/>
    <property type="match status" value="1"/>
</dbReference>
<dbReference type="Gene3D" id="3.30.160.170">
    <property type="entry name" value="FlaG-like"/>
    <property type="match status" value="1"/>
</dbReference>
<dbReference type="InterPro" id="IPR005186">
    <property type="entry name" value="FlaG"/>
</dbReference>